<dbReference type="GO" id="GO:0016020">
    <property type="term" value="C:membrane"/>
    <property type="evidence" value="ECO:0007669"/>
    <property type="project" value="TreeGrafter"/>
</dbReference>
<name>A0A9Q0XTB0_9SAUR</name>
<organism evidence="2 3">
    <name type="scientific">Phrynocephalus forsythii</name>
    <dbReference type="NCBI Taxonomy" id="171643"/>
    <lineage>
        <taxon>Eukaryota</taxon>
        <taxon>Metazoa</taxon>
        <taxon>Chordata</taxon>
        <taxon>Craniata</taxon>
        <taxon>Vertebrata</taxon>
        <taxon>Euteleostomi</taxon>
        <taxon>Lepidosauria</taxon>
        <taxon>Squamata</taxon>
        <taxon>Bifurcata</taxon>
        <taxon>Unidentata</taxon>
        <taxon>Episquamata</taxon>
        <taxon>Toxicofera</taxon>
        <taxon>Iguania</taxon>
        <taxon>Acrodonta</taxon>
        <taxon>Agamidae</taxon>
        <taxon>Agaminae</taxon>
        <taxon>Phrynocephalus</taxon>
    </lineage>
</organism>
<dbReference type="OrthoDB" id="2419613at2759"/>
<dbReference type="InterPro" id="IPR002861">
    <property type="entry name" value="Reeler_dom"/>
</dbReference>
<keyword evidence="3" id="KW-1185">Reference proteome</keyword>
<dbReference type="AlphaFoldDB" id="A0A9Q0XTB0"/>
<dbReference type="PANTHER" id="PTHR45828">
    <property type="entry name" value="CYTOCHROME B561/FERRIC REDUCTASE TRANSMEMBRANE"/>
    <property type="match status" value="1"/>
</dbReference>
<proteinExistence type="predicted"/>
<dbReference type="Proteomes" id="UP001142489">
    <property type="component" value="Unassembled WGS sequence"/>
</dbReference>
<dbReference type="PANTHER" id="PTHR45828:SF51">
    <property type="entry name" value="REELIN DOMAIN-CONTAINING PROTEIN 1"/>
    <property type="match status" value="1"/>
</dbReference>
<dbReference type="EMBL" id="JAPFRF010000007">
    <property type="protein sequence ID" value="KAJ7326909.1"/>
    <property type="molecule type" value="Genomic_DNA"/>
</dbReference>
<evidence type="ECO:0000259" key="1">
    <source>
        <dbReference type="PROSITE" id="PS51019"/>
    </source>
</evidence>
<evidence type="ECO:0000313" key="2">
    <source>
        <dbReference type="EMBL" id="KAJ7326909.1"/>
    </source>
</evidence>
<reference evidence="2" key="1">
    <citation type="journal article" date="2023" name="DNA Res.">
        <title>Chromosome-level genome assembly of Phrynocephalus forsythii using third-generation DNA sequencing and Hi-C analysis.</title>
        <authorList>
            <person name="Qi Y."/>
            <person name="Zhao W."/>
            <person name="Zhao Y."/>
            <person name="Niu C."/>
            <person name="Cao S."/>
            <person name="Zhang Y."/>
        </authorList>
    </citation>
    <scope>NUCLEOTIDE SEQUENCE</scope>
    <source>
        <tissue evidence="2">Muscle</tissue>
    </source>
</reference>
<dbReference type="Pfam" id="PF02014">
    <property type="entry name" value="Reeler"/>
    <property type="match status" value="1"/>
</dbReference>
<dbReference type="CDD" id="cd08544">
    <property type="entry name" value="Reeler"/>
    <property type="match status" value="1"/>
</dbReference>
<gene>
    <name evidence="2" type="ORF">JRQ81_016668</name>
</gene>
<dbReference type="InterPro" id="IPR042307">
    <property type="entry name" value="Reeler_sf"/>
</dbReference>
<comment type="caution">
    <text evidence="2">The sequence shown here is derived from an EMBL/GenBank/DDBJ whole genome shotgun (WGS) entry which is preliminary data.</text>
</comment>
<accession>A0A9Q0XTB0</accession>
<dbReference type="InterPro" id="IPR051237">
    <property type="entry name" value="Ferric-chelate_Red/DefProt"/>
</dbReference>
<protein>
    <recommendedName>
        <fullName evidence="1">Reelin domain-containing protein</fullName>
    </recommendedName>
</protein>
<sequence>MPKKKSAERPEETRSKMVEEMKVQVLSVVWTFTTLCLVSYSAAFSHGASLSACTDMRPKHIRAHLQNPQNNYITIHTNMSFFPGDKVPVTVRSTRDFMGFMLQARRVSNDQIAGTFVYIPPGSKLLTCFEDGDTVTHSDKSLKRNLSFVWKAPDQPIGDVRFFLSVVQSYFVYWARIQSSTVSQQTQNRTAAESNVAPIAIKPTPLQVPNGLKGQFKESLMPDIILTQSPRPTWGSLAGSAATLISDPAYRERQVSLSEPPDNGKFLPESLAESITSHAISASEEKQINGSDTDDSVTLESSLQFRDPSITAQHHFSHHSSYNGTETTSTIPRSQACLTCKPDMEAISTRSHPSRSKSTPPITASIPTRLWEPALLSGMWKLRDNLASEEDTNIYQSVSAASRQMAEKQSLTQNVLASFLSQAEVTMAGQEKRWGKDIPGITLLKYCHKRTEVSFSEPENNVVELQESGEMMHFRKIRENSFVLVQAEYNWISPSGNGKKAVT</sequence>
<evidence type="ECO:0000313" key="3">
    <source>
        <dbReference type="Proteomes" id="UP001142489"/>
    </source>
</evidence>
<dbReference type="Gene3D" id="2.60.40.4060">
    <property type="entry name" value="Reeler domain"/>
    <property type="match status" value="1"/>
</dbReference>
<feature type="domain" description="Reelin" evidence="1">
    <location>
        <begin position="38"/>
        <end position="198"/>
    </location>
</feature>
<dbReference type="PROSITE" id="PS51019">
    <property type="entry name" value="REELIN"/>
    <property type="match status" value="1"/>
</dbReference>